<feature type="non-terminal residue" evidence="2">
    <location>
        <position position="143"/>
    </location>
</feature>
<evidence type="ECO:0000256" key="1">
    <source>
        <dbReference type="SAM" id="Phobius"/>
    </source>
</evidence>
<sequence length="143" mass="16756">MIYENRYHIFFYGGYSLVILQASTAQMILQLRLYAMYDSSHKIRNLFITVTLIESVAFITLIVNFMTDRSSIYTNEPLPGVIICAFKDGPKGHAWFVYCYVMVMLNEAMMFVLAMWKAWLHRAPVPGFTLMQQLTRYSMTYFL</sequence>
<keyword evidence="1" id="KW-0472">Membrane</keyword>
<feature type="transmembrane region" description="Helical" evidence="1">
    <location>
        <begin position="12"/>
        <end position="34"/>
    </location>
</feature>
<keyword evidence="1" id="KW-1133">Transmembrane helix</keyword>
<evidence type="ECO:0000313" key="3">
    <source>
        <dbReference type="Proteomes" id="UP000717328"/>
    </source>
</evidence>
<comment type="caution">
    <text evidence="2">The sequence shown here is derived from an EMBL/GenBank/DDBJ whole genome shotgun (WGS) entry which is preliminary data.</text>
</comment>
<proteinExistence type="predicted"/>
<name>A0A9P7K681_9AGAR</name>
<dbReference type="EMBL" id="JABCKI010005918">
    <property type="protein sequence ID" value="KAG5636556.1"/>
    <property type="molecule type" value="Genomic_DNA"/>
</dbReference>
<organism evidence="2 3">
    <name type="scientific">Sphagnurus paluster</name>
    <dbReference type="NCBI Taxonomy" id="117069"/>
    <lineage>
        <taxon>Eukaryota</taxon>
        <taxon>Fungi</taxon>
        <taxon>Dikarya</taxon>
        <taxon>Basidiomycota</taxon>
        <taxon>Agaricomycotina</taxon>
        <taxon>Agaricomycetes</taxon>
        <taxon>Agaricomycetidae</taxon>
        <taxon>Agaricales</taxon>
        <taxon>Tricholomatineae</taxon>
        <taxon>Lyophyllaceae</taxon>
        <taxon>Sphagnurus</taxon>
    </lineage>
</organism>
<feature type="transmembrane region" description="Helical" evidence="1">
    <location>
        <begin position="95"/>
        <end position="116"/>
    </location>
</feature>
<keyword evidence="1" id="KW-0812">Transmembrane</keyword>
<dbReference type="Proteomes" id="UP000717328">
    <property type="component" value="Unassembled WGS sequence"/>
</dbReference>
<protein>
    <submittedName>
        <fullName evidence="2">Uncharacterized protein</fullName>
    </submittedName>
</protein>
<reference evidence="2" key="2">
    <citation type="submission" date="2021-10" db="EMBL/GenBank/DDBJ databases">
        <title>Phylogenomics reveals ancestral predisposition of the termite-cultivated fungus Termitomyces towards a domesticated lifestyle.</title>
        <authorList>
            <person name="Auxier B."/>
            <person name="Grum-Grzhimaylo A."/>
            <person name="Cardenas M.E."/>
            <person name="Lodge J.D."/>
            <person name="Laessoe T."/>
            <person name="Pedersen O."/>
            <person name="Smith M.E."/>
            <person name="Kuyper T.W."/>
            <person name="Franco-Molano E.A."/>
            <person name="Baroni T.J."/>
            <person name="Aanen D.K."/>
        </authorList>
    </citation>
    <scope>NUCLEOTIDE SEQUENCE</scope>
    <source>
        <strain evidence="2">D49</strain>
    </source>
</reference>
<gene>
    <name evidence="2" type="ORF">H0H81_007633</name>
</gene>
<evidence type="ECO:0000313" key="2">
    <source>
        <dbReference type="EMBL" id="KAG5636556.1"/>
    </source>
</evidence>
<dbReference type="OrthoDB" id="3349377at2759"/>
<reference evidence="2" key="1">
    <citation type="submission" date="2021-02" db="EMBL/GenBank/DDBJ databases">
        <authorList>
            <person name="Nieuwenhuis M."/>
            <person name="Van De Peppel L.J.J."/>
        </authorList>
    </citation>
    <scope>NUCLEOTIDE SEQUENCE</scope>
    <source>
        <strain evidence="2">D49</strain>
    </source>
</reference>
<dbReference type="AlphaFoldDB" id="A0A9P7K681"/>
<keyword evidence="3" id="KW-1185">Reference proteome</keyword>
<accession>A0A9P7K681</accession>
<feature type="transmembrane region" description="Helical" evidence="1">
    <location>
        <begin position="46"/>
        <end position="66"/>
    </location>
</feature>